<dbReference type="RefSeq" id="WP_295701700.1">
    <property type="nucleotide sequence ID" value="NZ_CP145316.1"/>
</dbReference>
<reference evidence="1 2" key="1">
    <citation type="submission" date="2024-02" db="EMBL/GenBank/DDBJ databases">
        <title>Genome and pathogenicity analysis of Helicobacter mastomyrinus isolated from mice.</title>
        <authorList>
            <person name="Zhu L."/>
        </authorList>
    </citation>
    <scope>NUCLEOTIDE SEQUENCE [LARGE SCALE GENOMIC DNA]</scope>
    <source>
        <strain evidence="1 2">Hm-17</strain>
    </source>
</reference>
<dbReference type="Proteomes" id="UP001434737">
    <property type="component" value="Chromosome"/>
</dbReference>
<dbReference type="EMBL" id="CP145316">
    <property type="protein sequence ID" value="XAM18746.1"/>
    <property type="molecule type" value="Genomic_DNA"/>
</dbReference>
<proteinExistence type="predicted"/>
<evidence type="ECO:0000313" key="2">
    <source>
        <dbReference type="Proteomes" id="UP001434737"/>
    </source>
</evidence>
<keyword evidence="2" id="KW-1185">Reference proteome</keyword>
<name>A0ABZ3F6F1_9HELI</name>
<sequence>MSGYKYAIIGQTQTLNSSSGAGYVGYGAGMAYAVGKSVNPSDVISGILMKKGFIIVDSPKANKTLLVKYGQSDKRSVLGGLGGYTLEVSIQMLDALTQELLFVCTAEGQGSTEADDIRVAIVRCLESFNP</sequence>
<accession>A0ABZ3F6F1</accession>
<organism evidence="1 2">
    <name type="scientific">Helicobacter mastomyrinus</name>
    <dbReference type="NCBI Taxonomy" id="287948"/>
    <lineage>
        <taxon>Bacteria</taxon>
        <taxon>Pseudomonadati</taxon>
        <taxon>Campylobacterota</taxon>
        <taxon>Epsilonproteobacteria</taxon>
        <taxon>Campylobacterales</taxon>
        <taxon>Helicobacteraceae</taxon>
        <taxon>Helicobacter</taxon>
    </lineage>
</organism>
<evidence type="ECO:0000313" key="1">
    <source>
        <dbReference type="EMBL" id="XAM18746.1"/>
    </source>
</evidence>
<protein>
    <submittedName>
        <fullName evidence="1">DUF4136 domain-containing protein</fullName>
    </submittedName>
</protein>
<gene>
    <name evidence="1" type="ORF">V3I05_03435</name>
</gene>